<organism evidence="9 10">
    <name type="scientific">Candidatus Curtissbacteria bacterium GW2011_GWA2_41_24</name>
    <dbReference type="NCBI Taxonomy" id="1618411"/>
    <lineage>
        <taxon>Bacteria</taxon>
        <taxon>Candidatus Curtissiibacteriota</taxon>
    </lineage>
</organism>
<comment type="caution">
    <text evidence="9">The sequence shown here is derived from an EMBL/GenBank/DDBJ whole genome shotgun (WGS) entry which is preliminary data.</text>
</comment>
<dbReference type="GO" id="GO:0006508">
    <property type="term" value="P:proteolysis"/>
    <property type="evidence" value="ECO:0007669"/>
    <property type="project" value="UniProtKB-KW"/>
</dbReference>
<evidence type="ECO:0000256" key="5">
    <source>
        <dbReference type="ARBA" id="ARBA00022801"/>
    </source>
</evidence>
<evidence type="ECO:0000256" key="6">
    <source>
        <dbReference type="ARBA" id="ARBA00022989"/>
    </source>
</evidence>
<evidence type="ECO:0000313" key="9">
    <source>
        <dbReference type="EMBL" id="KKS03657.1"/>
    </source>
</evidence>
<evidence type="ECO:0000256" key="2">
    <source>
        <dbReference type="ARBA" id="ARBA00022475"/>
    </source>
</evidence>
<dbReference type="EMBL" id="LCBC01000018">
    <property type="protein sequence ID" value="KKS03657.1"/>
    <property type="molecule type" value="Genomic_DNA"/>
</dbReference>
<keyword evidence="2" id="KW-1003">Cell membrane</keyword>
<sequence length="183" mass="20920">MKSAFPKKTFTYLFILLTVSLLILPFITTFDHFLTKVVNTIGGYQIIQNYIVPHEAKIVAVLLKPFGFRVAPTPTGIYVNDVLVSIWWSCIGWQSLLLTLLSFWAGFSGNFSRSSKIEVVILGILGFFFLTVLRLTSVAVVGATWGTLVALLYHDYFAATILTFIWLFFFWWFSYTFVLEERS</sequence>
<dbReference type="AlphaFoldDB" id="A0A0G0VVJ1"/>
<protein>
    <recommendedName>
        <fullName evidence="11">Exosortase/archaeosortase family protein</fullName>
    </recommendedName>
</protein>
<evidence type="ECO:0000256" key="8">
    <source>
        <dbReference type="SAM" id="Phobius"/>
    </source>
</evidence>
<feature type="transmembrane region" description="Helical" evidence="8">
    <location>
        <begin position="157"/>
        <end position="178"/>
    </location>
</feature>
<evidence type="ECO:0000256" key="4">
    <source>
        <dbReference type="ARBA" id="ARBA00022692"/>
    </source>
</evidence>
<dbReference type="InterPro" id="IPR026392">
    <property type="entry name" value="Exo/Archaeosortase_dom"/>
</dbReference>
<evidence type="ECO:0000256" key="3">
    <source>
        <dbReference type="ARBA" id="ARBA00022670"/>
    </source>
</evidence>
<evidence type="ECO:0000313" key="10">
    <source>
        <dbReference type="Proteomes" id="UP000034493"/>
    </source>
</evidence>
<dbReference type="GO" id="GO:0008233">
    <property type="term" value="F:peptidase activity"/>
    <property type="evidence" value="ECO:0007669"/>
    <property type="project" value="UniProtKB-KW"/>
</dbReference>
<keyword evidence="7 8" id="KW-0472">Membrane</keyword>
<keyword evidence="4 8" id="KW-0812">Transmembrane</keyword>
<dbReference type="GO" id="GO:0005886">
    <property type="term" value="C:plasma membrane"/>
    <property type="evidence" value="ECO:0007669"/>
    <property type="project" value="UniProtKB-SubCell"/>
</dbReference>
<comment type="subcellular location">
    <subcellularLocation>
        <location evidence="1">Cell membrane</location>
        <topology evidence="1">Multi-pass membrane protein</topology>
    </subcellularLocation>
</comment>
<gene>
    <name evidence="9" type="ORF">UU56_C0018G0005</name>
</gene>
<accession>A0A0G0VVJ1</accession>
<name>A0A0G0VVJ1_9BACT</name>
<feature type="transmembrane region" description="Helical" evidence="8">
    <location>
        <begin position="119"/>
        <end position="145"/>
    </location>
</feature>
<reference evidence="9 10" key="1">
    <citation type="journal article" date="2015" name="Nature">
        <title>rRNA introns, odd ribosomes, and small enigmatic genomes across a large radiation of phyla.</title>
        <authorList>
            <person name="Brown C.T."/>
            <person name="Hug L.A."/>
            <person name="Thomas B.C."/>
            <person name="Sharon I."/>
            <person name="Castelle C.J."/>
            <person name="Singh A."/>
            <person name="Wilkins M.J."/>
            <person name="Williams K.H."/>
            <person name="Banfield J.F."/>
        </authorList>
    </citation>
    <scope>NUCLEOTIDE SEQUENCE [LARGE SCALE GENOMIC DNA]</scope>
</reference>
<keyword evidence="5" id="KW-0378">Hydrolase</keyword>
<evidence type="ECO:0000256" key="1">
    <source>
        <dbReference type="ARBA" id="ARBA00004651"/>
    </source>
</evidence>
<feature type="transmembrane region" description="Helical" evidence="8">
    <location>
        <begin position="12"/>
        <end position="30"/>
    </location>
</feature>
<evidence type="ECO:0008006" key="11">
    <source>
        <dbReference type="Google" id="ProtNLM"/>
    </source>
</evidence>
<dbReference type="NCBIfam" id="TIGR04178">
    <property type="entry name" value="exo_archaeo"/>
    <property type="match status" value="1"/>
</dbReference>
<keyword evidence="6 8" id="KW-1133">Transmembrane helix</keyword>
<proteinExistence type="predicted"/>
<keyword evidence="3" id="KW-0645">Protease</keyword>
<dbReference type="Proteomes" id="UP000034493">
    <property type="component" value="Unassembled WGS sequence"/>
</dbReference>
<evidence type="ECO:0000256" key="7">
    <source>
        <dbReference type="ARBA" id="ARBA00023136"/>
    </source>
</evidence>
<feature type="transmembrane region" description="Helical" evidence="8">
    <location>
        <begin position="86"/>
        <end position="107"/>
    </location>
</feature>